<dbReference type="Gene3D" id="2.70.170.10">
    <property type="entry name" value="Neurotransmitter-gated ion-channel ligand-binding domain"/>
    <property type="match status" value="1"/>
</dbReference>
<evidence type="ECO:0000256" key="15">
    <source>
        <dbReference type="SAM" id="Phobius"/>
    </source>
</evidence>
<keyword evidence="9" id="KW-0675">Receptor</keyword>
<evidence type="ECO:0000256" key="16">
    <source>
        <dbReference type="SAM" id="SignalP"/>
    </source>
</evidence>
<evidence type="ECO:0000256" key="2">
    <source>
        <dbReference type="ARBA" id="ARBA00022475"/>
    </source>
</evidence>
<comment type="subcellular location">
    <subcellularLocation>
        <location evidence="13">Synaptic cell membrane</location>
        <topology evidence="13">Multi-pass membrane protein</topology>
    </subcellularLocation>
</comment>
<feature type="domain" description="Neurotransmitter-gated ion-channel transmembrane" evidence="18">
    <location>
        <begin position="246"/>
        <end position="508"/>
    </location>
</feature>
<evidence type="ECO:0000256" key="14">
    <source>
        <dbReference type="SAM" id="MobiDB-lite"/>
    </source>
</evidence>
<proteinExistence type="predicted"/>
<evidence type="ECO:0000259" key="18">
    <source>
        <dbReference type="Pfam" id="PF02932"/>
    </source>
</evidence>
<dbReference type="SUPFAM" id="SSF90112">
    <property type="entry name" value="Neurotransmitter-gated ion-channel transmembrane pore"/>
    <property type="match status" value="1"/>
</dbReference>
<feature type="domain" description="Neurotransmitter-gated ion-channel ligand-binding" evidence="17">
    <location>
        <begin position="32"/>
        <end position="239"/>
    </location>
</feature>
<keyword evidence="4 15" id="KW-1133">Transmembrane helix</keyword>
<dbReference type="InterPro" id="IPR038050">
    <property type="entry name" value="Neuro_actylchol_rec"/>
</dbReference>
<dbReference type="Gene3D" id="1.20.58.390">
    <property type="entry name" value="Neurotransmitter-gated ion-channel transmembrane domain"/>
    <property type="match status" value="1"/>
</dbReference>
<evidence type="ECO:0000313" key="19">
    <source>
        <dbReference type="EnsemblMetazoa" id="XP_038058679.1"/>
    </source>
</evidence>
<accession>A0A914A576</accession>
<feature type="transmembrane region" description="Helical" evidence="15">
    <location>
        <begin position="301"/>
        <end position="328"/>
    </location>
</feature>
<keyword evidence="1" id="KW-0813">Transport</keyword>
<feature type="transmembrane region" description="Helical" evidence="15">
    <location>
        <begin position="497"/>
        <end position="519"/>
    </location>
</feature>
<evidence type="ECO:0000256" key="8">
    <source>
        <dbReference type="ARBA" id="ARBA00023157"/>
    </source>
</evidence>
<dbReference type="Pfam" id="PF02931">
    <property type="entry name" value="Neur_chan_LBD"/>
    <property type="match status" value="1"/>
</dbReference>
<dbReference type="PRINTS" id="PR00254">
    <property type="entry name" value="NICOTINICR"/>
</dbReference>
<dbReference type="GeneID" id="119729958"/>
<keyword evidence="2" id="KW-1003">Cell membrane</keyword>
<organism evidence="19 20">
    <name type="scientific">Patiria miniata</name>
    <name type="common">Bat star</name>
    <name type="synonym">Asterina miniata</name>
    <dbReference type="NCBI Taxonomy" id="46514"/>
    <lineage>
        <taxon>Eukaryota</taxon>
        <taxon>Metazoa</taxon>
        <taxon>Echinodermata</taxon>
        <taxon>Eleutherozoa</taxon>
        <taxon>Asterozoa</taxon>
        <taxon>Asteroidea</taxon>
        <taxon>Valvatacea</taxon>
        <taxon>Valvatida</taxon>
        <taxon>Asterinidae</taxon>
        <taxon>Patiria</taxon>
    </lineage>
</organism>
<dbReference type="SUPFAM" id="SSF63712">
    <property type="entry name" value="Nicotinic receptor ligand binding domain-like"/>
    <property type="match status" value="1"/>
</dbReference>
<evidence type="ECO:0000256" key="5">
    <source>
        <dbReference type="ARBA" id="ARBA00023018"/>
    </source>
</evidence>
<keyword evidence="8" id="KW-1015">Disulfide bond</keyword>
<evidence type="ECO:0000256" key="1">
    <source>
        <dbReference type="ARBA" id="ARBA00022448"/>
    </source>
</evidence>
<dbReference type="InterPro" id="IPR006202">
    <property type="entry name" value="Neur_chan_lig-bd"/>
</dbReference>
<keyword evidence="11" id="KW-1071">Ligand-gated ion channel</keyword>
<keyword evidence="12" id="KW-0407">Ion channel</keyword>
<evidence type="ECO:0000256" key="7">
    <source>
        <dbReference type="ARBA" id="ARBA00023136"/>
    </source>
</evidence>
<evidence type="ECO:0000256" key="3">
    <source>
        <dbReference type="ARBA" id="ARBA00022692"/>
    </source>
</evidence>
<evidence type="ECO:0000256" key="6">
    <source>
        <dbReference type="ARBA" id="ARBA00023065"/>
    </source>
</evidence>
<name>A0A914A576_PATMI</name>
<dbReference type="FunFam" id="2.70.170.10:FF:000030">
    <property type="entry name" value="AcetylCholine Receptor"/>
    <property type="match status" value="1"/>
</dbReference>
<evidence type="ECO:0000256" key="12">
    <source>
        <dbReference type="ARBA" id="ARBA00023303"/>
    </source>
</evidence>
<keyword evidence="6" id="KW-0406">Ion transport</keyword>
<evidence type="ECO:0000256" key="4">
    <source>
        <dbReference type="ARBA" id="ARBA00022989"/>
    </source>
</evidence>
<dbReference type="RefSeq" id="XP_038058679.1">
    <property type="nucleotide sequence ID" value="XM_038202751.1"/>
</dbReference>
<dbReference type="AlphaFoldDB" id="A0A914A576"/>
<dbReference type="Pfam" id="PF02932">
    <property type="entry name" value="Neur_chan_memb"/>
    <property type="match status" value="1"/>
</dbReference>
<evidence type="ECO:0000256" key="11">
    <source>
        <dbReference type="ARBA" id="ARBA00023286"/>
    </source>
</evidence>
<dbReference type="OrthoDB" id="5975154at2759"/>
<dbReference type="InterPro" id="IPR006201">
    <property type="entry name" value="Neur_channel"/>
</dbReference>
<evidence type="ECO:0000313" key="20">
    <source>
        <dbReference type="Proteomes" id="UP000887568"/>
    </source>
</evidence>
<dbReference type="CDD" id="cd18997">
    <property type="entry name" value="LGIC_ECD_nAChR"/>
    <property type="match status" value="1"/>
</dbReference>
<dbReference type="InterPro" id="IPR036734">
    <property type="entry name" value="Neur_chan_lig-bd_sf"/>
</dbReference>
<keyword evidence="5" id="KW-0770">Synapse</keyword>
<dbReference type="EnsemblMetazoa" id="XM_038202751.1">
    <property type="protein sequence ID" value="XP_038058679.1"/>
    <property type="gene ID" value="LOC119729958"/>
</dbReference>
<protein>
    <recommendedName>
        <fullName evidence="21">Neuronal acetylcholine receptor subunit alpha-10-like</fullName>
    </recommendedName>
</protein>
<keyword evidence="7 15" id="KW-0472">Membrane</keyword>
<keyword evidence="3 15" id="KW-0812">Transmembrane</keyword>
<dbReference type="GO" id="GO:0022848">
    <property type="term" value="F:acetylcholine-gated monoatomic cation-selective channel activity"/>
    <property type="evidence" value="ECO:0007669"/>
    <property type="project" value="InterPro"/>
</dbReference>
<keyword evidence="20" id="KW-1185">Reference proteome</keyword>
<feature type="chain" id="PRO_5037779214" description="Neuronal acetylcholine receptor subunit alpha-10-like" evidence="16">
    <location>
        <begin position="26"/>
        <end position="521"/>
    </location>
</feature>
<feature type="compositionally biased region" description="Polar residues" evidence="14">
    <location>
        <begin position="459"/>
        <end position="473"/>
    </location>
</feature>
<dbReference type="FunFam" id="1.20.58.390:FF:000043">
    <property type="entry name" value="AcetylCholine Receptor"/>
    <property type="match status" value="1"/>
</dbReference>
<dbReference type="PANTHER" id="PTHR18945">
    <property type="entry name" value="NEUROTRANSMITTER GATED ION CHANNEL"/>
    <property type="match status" value="1"/>
</dbReference>
<dbReference type="InterPro" id="IPR006029">
    <property type="entry name" value="Neurotrans-gated_channel_TM"/>
</dbReference>
<sequence length="521" mass="58568">MVYRARIHALFLLLALCSTFPNGSDQRMSTQSALLEKLLSEYGPSTVRPVYNITHTTTVIHRLLITQVIELNEKHQTIQISGWLRQTWDDEFLKWDPADYDGVDNLFVHKSKVWLPDTTLYKNVDKDFESYKDISVQIRHNGVVSWGTPVILKCTCLIDARLFPFDTQVCQLRFSSWAFDGSEVDLVRQEGAQGTQAHFADNGVWELLLVDVVREEQWYACCPAPYPEISYFLHLRRRPLFHVLNIILPCVLLSILNLMVFSLPPESGEKIQLGMTNLLALVLFQQLISESLPPTSDKSPIIGFYFTPMIAIGCSSIMCTVLVLSLFYHDNSRPVPRWLRSLVLKIAVVVFYKVKVHHPPPKDRGNCNPNFSLDGEEDNNRFQDSDSGVLTATCTFTDSSRSVNTEDAFAAGAGEVDADARYDGQRSGKTRCTSATAYSMHFMQKLYSNGSESAAINNGTAQESTKDAATTGSRRPAHSGRKHIVNWKDVALIIDRATMILSVLITSIALLITVIFFVVEM</sequence>
<dbReference type="InterPro" id="IPR036719">
    <property type="entry name" value="Neuro-gated_channel_TM_sf"/>
</dbReference>
<evidence type="ECO:0000259" key="17">
    <source>
        <dbReference type="Pfam" id="PF02931"/>
    </source>
</evidence>
<reference evidence="19" key="1">
    <citation type="submission" date="2022-11" db="UniProtKB">
        <authorList>
            <consortium name="EnsemblMetazoa"/>
        </authorList>
    </citation>
    <scope>IDENTIFICATION</scope>
</reference>
<feature type="signal peptide" evidence="16">
    <location>
        <begin position="1"/>
        <end position="25"/>
    </location>
</feature>
<keyword evidence="16" id="KW-0732">Signal</keyword>
<feature type="region of interest" description="Disordered" evidence="14">
    <location>
        <begin position="459"/>
        <end position="480"/>
    </location>
</feature>
<dbReference type="PRINTS" id="PR00252">
    <property type="entry name" value="NRIONCHANNEL"/>
</dbReference>
<dbReference type="GO" id="GO:0004888">
    <property type="term" value="F:transmembrane signaling receptor activity"/>
    <property type="evidence" value="ECO:0007669"/>
    <property type="project" value="InterPro"/>
</dbReference>
<dbReference type="CDD" id="cd19051">
    <property type="entry name" value="LGIC_TM_cation"/>
    <property type="match status" value="1"/>
</dbReference>
<dbReference type="GO" id="GO:0045211">
    <property type="term" value="C:postsynaptic membrane"/>
    <property type="evidence" value="ECO:0007669"/>
    <property type="project" value="InterPro"/>
</dbReference>
<dbReference type="Proteomes" id="UP000887568">
    <property type="component" value="Unplaced"/>
</dbReference>
<evidence type="ECO:0008006" key="21">
    <source>
        <dbReference type="Google" id="ProtNLM"/>
    </source>
</evidence>
<feature type="transmembrane region" description="Helical" evidence="15">
    <location>
        <begin position="240"/>
        <end position="261"/>
    </location>
</feature>
<dbReference type="OMA" id="FSSWAFD"/>
<evidence type="ECO:0000256" key="10">
    <source>
        <dbReference type="ARBA" id="ARBA00023180"/>
    </source>
</evidence>
<dbReference type="InterPro" id="IPR002394">
    <property type="entry name" value="Nicotinic_acetylcholine_rcpt"/>
</dbReference>
<keyword evidence="10" id="KW-0325">Glycoprotein</keyword>
<evidence type="ECO:0000256" key="9">
    <source>
        <dbReference type="ARBA" id="ARBA00023170"/>
    </source>
</evidence>
<evidence type="ECO:0000256" key="13">
    <source>
        <dbReference type="ARBA" id="ARBA00034099"/>
    </source>
</evidence>